<dbReference type="Proteomes" id="UP000620124">
    <property type="component" value="Unassembled WGS sequence"/>
</dbReference>
<evidence type="ECO:0008006" key="3">
    <source>
        <dbReference type="Google" id="ProtNLM"/>
    </source>
</evidence>
<accession>A0A8H6YFM6</accession>
<dbReference type="OrthoDB" id="2745898at2759"/>
<proteinExistence type="predicted"/>
<sequence length="441" mass="48601">MEGDIAPEPRHLGKAMLWLWYRRELRFGTIQTHPEPLCRDMSVIPPELLDAIVCEIDDVQTLKSCSLVASTLRYSSQRILLSSLTIGKKKYAHACKLLTESLHIAGYVTRLTIKLGSLRNVLASADVETFVQILDKLQNVRRCTVDGMWYKSTFSNFSERSRIPPFLLDFFLRQPLQELHLRLIDVDPAVLWRVLALAPTLHLRTVIMDERIDVLSTAAVPPPSPSLDSLHLMNGTIGQFLAHPQNVSCVASLRHLLVESYDNWAGPMIEAASHTLEHIQFDTPNYFSGGCSPPMLPRLPALRIVQFTFPGLIIAAATAELISAAAKSLSSLATPQMSPALADVVIKQRSAKDGVFDASPYVPLMTMLDAALAAYPSPPCVHWVLATDKEEPTTSLAHFADGVRRAMPKAGSTGRLVLEAYLQSRVFGRADGALYPLGESS</sequence>
<evidence type="ECO:0000313" key="1">
    <source>
        <dbReference type="EMBL" id="KAF7360300.1"/>
    </source>
</evidence>
<evidence type="ECO:0000313" key="2">
    <source>
        <dbReference type="Proteomes" id="UP000620124"/>
    </source>
</evidence>
<reference evidence="1" key="1">
    <citation type="submission" date="2020-05" db="EMBL/GenBank/DDBJ databases">
        <title>Mycena genomes resolve the evolution of fungal bioluminescence.</title>
        <authorList>
            <person name="Tsai I.J."/>
        </authorList>
    </citation>
    <scope>NUCLEOTIDE SEQUENCE</scope>
    <source>
        <strain evidence="1">CCC161011</strain>
    </source>
</reference>
<comment type="caution">
    <text evidence="1">The sequence shown here is derived from an EMBL/GenBank/DDBJ whole genome shotgun (WGS) entry which is preliminary data.</text>
</comment>
<organism evidence="1 2">
    <name type="scientific">Mycena venus</name>
    <dbReference type="NCBI Taxonomy" id="2733690"/>
    <lineage>
        <taxon>Eukaryota</taxon>
        <taxon>Fungi</taxon>
        <taxon>Dikarya</taxon>
        <taxon>Basidiomycota</taxon>
        <taxon>Agaricomycotina</taxon>
        <taxon>Agaricomycetes</taxon>
        <taxon>Agaricomycetidae</taxon>
        <taxon>Agaricales</taxon>
        <taxon>Marasmiineae</taxon>
        <taxon>Mycenaceae</taxon>
        <taxon>Mycena</taxon>
    </lineage>
</organism>
<protein>
    <recommendedName>
        <fullName evidence="3">F-box domain-containing protein</fullName>
    </recommendedName>
</protein>
<keyword evidence="2" id="KW-1185">Reference proteome</keyword>
<name>A0A8H6YFM6_9AGAR</name>
<dbReference type="EMBL" id="JACAZI010000005">
    <property type="protein sequence ID" value="KAF7360300.1"/>
    <property type="molecule type" value="Genomic_DNA"/>
</dbReference>
<gene>
    <name evidence="1" type="ORF">MVEN_00759500</name>
</gene>
<dbReference type="AlphaFoldDB" id="A0A8H6YFM6"/>